<dbReference type="EMBL" id="LSMT01000214">
    <property type="protein sequence ID" value="PFX23244.1"/>
    <property type="molecule type" value="Genomic_DNA"/>
</dbReference>
<feature type="compositionally biased region" description="Acidic residues" evidence="11">
    <location>
        <begin position="194"/>
        <end position="230"/>
    </location>
</feature>
<comment type="caution">
    <text evidence="12">The sequence shown here is derived from an EMBL/GenBank/DDBJ whole genome shotgun (WGS) entry which is preliminary data.</text>
</comment>
<dbReference type="PANTHER" id="PTHR31638:SF3">
    <property type="entry name" value="DAZ-ASSOCIATED PROTEIN 2"/>
    <property type="match status" value="1"/>
</dbReference>
<evidence type="ECO:0000256" key="7">
    <source>
        <dbReference type="ARBA" id="ARBA00023242"/>
    </source>
</evidence>
<name>A0A2B4RXS0_STYPI</name>
<protein>
    <recommendedName>
        <fullName evidence="3">DAZ-associated protein 2</fullName>
    </recommendedName>
    <alternativeName>
        <fullName evidence="8">Deleted in azoospermia-associated protein 2</fullName>
    </alternativeName>
    <alternativeName>
        <fullName evidence="9">Proline-rich transcript in brain protein</fullName>
    </alternativeName>
</protein>
<proteinExistence type="predicted"/>
<dbReference type="PANTHER" id="PTHR31638">
    <property type="entry name" value="DAZ-ASSOCIATED PROTEIN 2"/>
    <property type="match status" value="1"/>
</dbReference>
<evidence type="ECO:0000313" key="13">
    <source>
        <dbReference type="Proteomes" id="UP000225706"/>
    </source>
</evidence>
<keyword evidence="13" id="KW-1185">Reference proteome</keyword>
<dbReference type="InterPro" id="IPR022730">
    <property type="entry name" value="DAZ_assoc-2"/>
</dbReference>
<evidence type="ECO:0000256" key="1">
    <source>
        <dbReference type="ARBA" id="ARBA00004210"/>
    </source>
</evidence>
<dbReference type="AlphaFoldDB" id="A0A2B4RXS0"/>
<accession>A0A2B4RXS0</accession>
<dbReference type="STRING" id="50429.A0A2B4RXS0"/>
<evidence type="ECO:0000256" key="3">
    <source>
        <dbReference type="ARBA" id="ARBA00014066"/>
    </source>
</evidence>
<dbReference type="OrthoDB" id="5989271at2759"/>
<sequence length="273" mass="30261">MSKAPSGSYPKQGAGYPTQQPAYPTQPQPMQYPLQGQFVGAARGQMYGVPPPPYSEMPVSGHAPQQAPRGMYNPQLQMQQYPGMAPGGHYPRQHYPVGQYPAQGPPQQLAHGTFDPGARFGAGSTVNIPPPPPGYAPNAAQAMASQGQPVNVQQRQAGWFSGEYAVNPSPSARHLESFAATFQYLIWEEWHEDYNDDDDDNDDGDDDDDDVGERDEDDDNEEEWDDDDDEEEGRMIIIVIIFSAQLKKIKLYTGQYRDRVNRSNAISPTIYHG</sequence>
<evidence type="ECO:0000256" key="10">
    <source>
        <dbReference type="ARBA" id="ARBA00045449"/>
    </source>
</evidence>
<evidence type="ECO:0000256" key="6">
    <source>
        <dbReference type="ARBA" id="ARBA00022843"/>
    </source>
</evidence>
<comment type="function">
    <text evidence="10">In unstressed cells, promotes SIAH1-mediated polyubiquitination and degradation of the serine/threonine-protein kinase HIPK2, probably by acting as a loading factor that potentiates complex formation between HIPK2 and ubiquitin ligase SIAH1. In response to DNA damage, localizes to the nucleus following phosphorylation by HIPK2 and modulates the expression of a subset of TP53/p53 target genes by binding to TP53 at target gene promoters. This limits the expression of a number of cell death-mediating TP53 target genes, reducing DNA damage-induced cell death. Enhances the binding of transcription factor TCF7L2/TCF4, a Wnt signaling pathway effector, to the promoters of target genes. Plays a role in stress granule formation.</text>
</comment>
<feature type="region of interest" description="Disordered" evidence="11">
    <location>
        <begin position="193"/>
        <end position="230"/>
    </location>
</feature>
<dbReference type="Pfam" id="PF11029">
    <property type="entry name" value="DAZAP2"/>
    <property type="match status" value="1"/>
</dbReference>
<dbReference type="GO" id="GO:0010494">
    <property type="term" value="C:cytoplasmic stress granule"/>
    <property type="evidence" value="ECO:0007669"/>
    <property type="project" value="UniProtKB-SubCell"/>
</dbReference>
<reference evidence="13" key="1">
    <citation type="journal article" date="2017" name="bioRxiv">
        <title>Comparative analysis of the genomes of Stylophora pistillata and Acropora digitifera provides evidence for extensive differences between species of corals.</title>
        <authorList>
            <person name="Voolstra C.R."/>
            <person name="Li Y."/>
            <person name="Liew Y.J."/>
            <person name="Baumgarten S."/>
            <person name="Zoccola D."/>
            <person name="Flot J.-F."/>
            <person name="Tambutte S."/>
            <person name="Allemand D."/>
            <person name="Aranda M."/>
        </authorList>
    </citation>
    <scope>NUCLEOTIDE SEQUENCE [LARGE SCALE GENOMIC DNA]</scope>
</reference>
<evidence type="ECO:0000256" key="4">
    <source>
        <dbReference type="ARBA" id="ARBA00022490"/>
    </source>
</evidence>
<gene>
    <name evidence="12" type="ORF">AWC38_SpisGene12234</name>
</gene>
<evidence type="ECO:0000256" key="2">
    <source>
        <dbReference type="ARBA" id="ARBA00004324"/>
    </source>
</evidence>
<dbReference type="Proteomes" id="UP000225706">
    <property type="component" value="Unassembled WGS sequence"/>
</dbReference>
<evidence type="ECO:0000313" key="12">
    <source>
        <dbReference type="EMBL" id="PFX23244.1"/>
    </source>
</evidence>
<dbReference type="GO" id="GO:0016607">
    <property type="term" value="C:nuclear speck"/>
    <property type="evidence" value="ECO:0007669"/>
    <property type="project" value="UniProtKB-SubCell"/>
</dbReference>
<feature type="region of interest" description="Disordered" evidence="11">
    <location>
        <begin position="1"/>
        <end position="28"/>
    </location>
</feature>
<keyword evidence="4" id="KW-0963">Cytoplasm</keyword>
<keyword evidence="6" id="KW-0832">Ubl conjugation</keyword>
<comment type="subcellular location">
    <subcellularLocation>
        <location evidence="1">Cytoplasm</location>
        <location evidence="1">Stress granule</location>
    </subcellularLocation>
    <subcellularLocation>
        <location evidence="2">Nucleus speckle</location>
    </subcellularLocation>
</comment>
<organism evidence="12 13">
    <name type="scientific">Stylophora pistillata</name>
    <name type="common">Smooth cauliflower coral</name>
    <dbReference type="NCBI Taxonomy" id="50429"/>
    <lineage>
        <taxon>Eukaryota</taxon>
        <taxon>Metazoa</taxon>
        <taxon>Cnidaria</taxon>
        <taxon>Anthozoa</taxon>
        <taxon>Hexacorallia</taxon>
        <taxon>Scleractinia</taxon>
        <taxon>Astrocoeniina</taxon>
        <taxon>Pocilloporidae</taxon>
        <taxon>Stylophora</taxon>
    </lineage>
</organism>
<evidence type="ECO:0000256" key="9">
    <source>
        <dbReference type="ARBA" id="ARBA00034352"/>
    </source>
</evidence>
<evidence type="ECO:0000256" key="8">
    <source>
        <dbReference type="ARBA" id="ARBA00032174"/>
    </source>
</evidence>
<keyword evidence="7" id="KW-0539">Nucleus</keyword>
<evidence type="ECO:0000256" key="5">
    <source>
        <dbReference type="ARBA" id="ARBA00022553"/>
    </source>
</evidence>
<evidence type="ECO:0000256" key="11">
    <source>
        <dbReference type="SAM" id="MobiDB-lite"/>
    </source>
</evidence>
<keyword evidence="5" id="KW-0597">Phosphoprotein</keyword>
<feature type="compositionally biased region" description="Low complexity" evidence="11">
    <location>
        <begin position="16"/>
        <end position="28"/>
    </location>
</feature>